<feature type="compositionally biased region" description="Polar residues" evidence="3">
    <location>
        <begin position="87"/>
        <end position="99"/>
    </location>
</feature>
<feature type="compositionally biased region" description="Basic and acidic residues" evidence="3">
    <location>
        <begin position="426"/>
        <end position="441"/>
    </location>
</feature>
<feature type="compositionally biased region" description="Basic and acidic residues" evidence="3">
    <location>
        <begin position="142"/>
        <end position="156"/>
    </location>
</feature>
<comment type="similarity">
    <text evidence="1">Belongs to the FAM114 family.</text>
</comment>
<feature type="region of interest" description="Disordered" evidence="3">
    <location>
        <begin position="226"/>
        <end position="472"/>
    </location>
</feature>
<evidence type="ECO:0000256" key="3">
    <source>
        <dbReference type="SAM" id="MobiDB-lite"/>
    </source>
</evidence>
<evidence type="ECO:0000313" key="4">
    <source>
        <dbReference type="EMBL" id="KAG0316147.1"/>
    </source>
</evidence>
<feature type="region of interest" description="Disordered" evidence="3">
    <location>
        <begin position="898"/>
        <end position="1054"/>
    </location>
</feature>
<accession>A0A9P6RAY2</accession>
<comment type="caution">
    <text evidence="4">The sequence shown here is derived from an EMBL/GenBank/DDBJ whole genome shotgun (WGS) entry which is preliminary data.</text>
</comment>
<evidence type="ECO:0000256" key="1">
    <source>
        <dbReference type="ARBA" id="ARBA00006903"/>
    </source>
</evidence>
<feature type="compositionally biased region" description="Low complexity" evidence="3">
    <location>
        <begin position="314"/>
        <end position="325"/>
    </location>
</feature>
<reference evidence="4" key="1">
    <citation type="journal article" date="2020" name="Fungal Divers.">
        <title>Resolving the Mortierellaceae phylogeny through synthesis of multi-gene phylogenetics and phylogenomics.</title>
        <authorList>
            <person name="Vandepol N."/>
            <person name="Liber J."/>
            <person name="Desiro A."/>
            <person name="Na H."/>
            <person name="Kennedy M."/>
            <person name="Barry K."/>
            <person name="Grigoriev I.V."/>
            <person name="Miller A.N."/>
            <person name="O'Donnell K."/>
            <person name="Stajich J.E."/>
            <person name="Bonito G."/>
        </authorList>
    </citation>
    <scope>NUCLEOTIDE SEQUENCE</scope>
    <source>
        <strain evidence="4">REB-010B</strain>
    </source>
</reference>
<feature type="compositionally biased region" description="Polar residues" evidence="3">
    <location>
        <begin position="240"/>
        <end position="260"/>
    </location>
</feature>
<proteinExistence type="inferred from homology"/>
<evidence type="ECO:0000256" key="2">
    <source>
        <dbReference type="ARBA" id="ARBA00022553"/>
    </source>
</evidence>
<feature type="region of interest" description="Disordered" evidence="3">
    <location>
        <begin position="506"/>
        <end position="559"/>
    </location>
</feature>
<feature type="compositionally biased region" description="Polar residues" evidence="3">
    <location>
        <begin position="506"/>
        <end position="530"/>
    </location>
</feature>
<feature type="compositionally biased region" description="Polar residues" evidence="3">
    <location>
        <begin position="380"/>
        <end position="392"/>
    </location>
</feature>
<organism evidence="4 5">
    <name type="scientific">Dissophora globulifera</name>
    <dbReference type="NCBI Taxonomy" id="979702"/>
    <lineage>
        <taxon>Eukaryota</taxon>
        <taxon>Fungi</taxon>
        <taxon>Fungi incertae sedis</taxon>
        <taxon>Mucoromycota</taxon>
        <taxon>Mortierellomycotina</taxon>
        <taxon>Mortierellomycetes</taxon>
        <taxon>Mortierellales</taxon>
        <taxon>Mortierellaceae</taxon>
        <taxon>Dissophora</taxon>
    </lineage>
</organism>
<protein>
    <submittedName>
        <fullName evidence="4">Uncharacterized protein</fullName>
    </submittedName>
</protein>
<feature type="region of interest" description="Disordered" evidence="3">
    <location>
        <begin position="1"/>
        <end position="170"/>
    </location>
</feature>
<feature type="compositionally biased region" description="Polar residues" evidence="3">
    <location>
        <begin position="123"/>
        <end position="140"/>
    </location>
</feature>
<dbReference type="EMBL" id="JAAAIP010000494">
    <property type="protein sequence ID" value="KAG0316147.1"/>
    <property type="molecule type" value="Genomic_DNA"/>
</dbReference>
<feature type="compositionally biased region" description="Basic and acidic residues" evidence="3">
    <location>
        <begin position="533"/>
        <end position="553"/>
    </location>
</feature>
<dbReference type="Proteomes" id="UP000738325">
    <property type="component" value="Unassembled WGS sequence"/>
</dbReference>
<dbReference type="OrthoDB" id="5597648at2759"/>
<keyword evidence="5" id="KW-1185">Reference proteome</keyword>
<feature type="compositionally biased region" description="Low complexity" evidence="3">
    <location>
        <begin position="1014"/>
        <end position="1037"/>
    </location>
</feature>
<name>A0A9P6RAY2_9FUNG</name>
<sequence length="1054" mass="113475">MPATPTARPAKLDSDNDFASASDGEEYESMDTPAARPDVTPSSREAHRASPPTSRRSDKPTTAAAPTLPSPTLPTPQPTTVFRSVDPRTSSQGMPSQRSVIPLADEKPLAHHPSNFSRGLAANSFQSDNQQESDAYQNALLSRDRDWEEGARRRDPAFSGDMASKEQASGWGSFSSWINTAVSTVSEVIENPNVVVSKAHTIGQGIRNVATEHIDRVYESLDPEYEYERERQQQKHRQPSTHIGGQRAQSVQPTPSSTRPSGKPSAELFRSHSQQADQSTDKGDLSDLLGSARSERPSPAVNQAKIGLQPTSPPSVTLSPPLLSTKKLGMKDDLAVQDDDWGENAWGDDWVEKVSDLPTPESTHPHPPTSKQELAMDPAITNSHGSQRNIASFSDKPASPPSTQPRIQHSPIVQTKTIHQTMDSSRNVRDLFDTQGPEKSDSTGSTPNRGLFVPSSQQGGGKLDQPPQRRPSAEIRPAEALFSTLDFASNALGSAVLGVHRKVTQASQGNSMKSAAGGNQDSSRPISPSWSQDSRRSSRDGAGQREMTDKGDRMAVSNPSLEAVGGNVVSTGLGALEILGKKAVDVISDVIPAKMNLATIFDASAGRGHLGQLQSIASTVRSRVLTMNSNRPELREMGQMDELEMQLSPTSLDSAIKELSVDLLAGHKDFRSMVSLLEHMGVQGTSQLRQLRNCTRKLTTLVPDSVNAFEQEWHNHQSRASERDFFARVPIKRFFESRLLSTYFDSLRALSQFTERTCEQALRLAEDFNIRLAEKSIGGGDRSTTAAAAAGGEYHERPPPLMLAPLLRQFLGSLIAEIKFMTTTYSLTLDALLETAKGFTTPLDRQDWGDLSMGVDKIKVILSVTETRDAIDLIHSGALGLVEMLKDELVLDALHGRLSPKPRAPRPKQATVASPSPSARRMGAPLESTKTASPVLAAKQPLRSGSTEQHSALSSSETLSPLSSRLPPPPSSPMSGGQTRLGMIAVRPTTPLGGSMTPLGMAPASKESAAGSNGRRLSSTSSQGSTRSGRAPAAAAPPAKPTLKDEDFFSILND</sequence>
<dbReference type="AlphaFoldDB" id="A0A9P6RAY2"/>
<dbReference type="InterPro" id="IPR007998">
    <property type="entry name" value="DUF719"/>
</dbReference>
<keyword evidence="2" id="KW-0597">Phosphoprotein</keyword>
<evidence type="ECO:0000313" key="5">
    <source>
        <dbReference type="Proteomes" id="UP000738325"/>
    </source>
</evidence>
<gene>
    <name evidence="4" type="ORF">BGZ99_007022</name>
</gene>
<feature type="compositionally biased region" description="Polar residues" evidence="3">
    <location>
        <begin position="404"/>
        <end position="425"/>
    </location>
</feature>
<dbReference type="Pfam" id="PF05334">
    <property type="entry name" value="DUF719"/>
    <property type="match status" value="1"/>
</dbReference>
<feature type="compositionally biased region" description="Low complexity" evidence="3">
    <location>
        <begin position="951"/>
        <end position="965"/>
    </location>
</feature>
<feature type="compositionally biased region" description="Pro residues" evidence="3">
    <location>
        <begin position="68"/>
        <end position="77"/>
    </location>
</feature>